<dbReference type="Proteomes" id="UP000320421">
    <property type="component" value="Chromosome"/>
</dbReference>
<evidence type="ECO:0000313" key="3">
    <source>
        <dbReference type="Proteomes" id="UP000320421"/>
    </source>
</evidence>
<dbReference type="AlphaFoldDB" id="A0A517PW28"/>
<evidence type="ECO:0000313" key="2">
    <source>
        <dbReference type="EMBL" id="QDT23578.1"/>
    </source>
</evidence>
<organism evidence="2 3">
    <name type="scientific">Gimesia chilikensis</name>
    <dbReference type="NCBI Taxonomy" id="2605989"/>
    <lineage>
        <taxon>Bacteria</taxon>
        <taxon>Pseudomonadati</taxon>
        <taxon>Planctomycetota</taxon>
        <taxon>Planctomycetia</taxon>
        <taxon>Planctomycetales</taxon>
        <taxon>Planctomycetaceae</taxon>
        <taxon>Gimesia</taxon>
    </lineage>
</organism>
<feature type="region of interest" description="Disordered" evidence="1">
    <location>
        <begin position="32"/>
        <end position="60"/>
    </location>
</feature>
<reference evidence="2 3" key="1">
    <citation type="submission" date="2019-02" db="EMBL/GenBank/DDBJ databases">
        <title>Deep-cultivation of Planctomycetes and their phenomic and genomic characterization uncovers novel biology.</title>
        <authorList>
            <person name="Wiegand S."/>
            <person name="Jogler M."/>
            <person name="Boedeker C."/>
            <person name="Pinto D."/>
            <person name="Vollmers J."/>
            <person name="Rivas-Marin E."/>
            <person name="Kohn T."/>
            <person name="Peeters S.H."/>
            <person name="Heuer A."/>
            <person name="Rast P."/>
            <person name="Oberbeckmann S."/>
            <person name="Bunk B."/>
            <person name="Jeske O."/>
            <person name="Meyerdierks A."/>
            <person name="Storesund J.E."/>
            <person name="Kallscheuer N."/>
            <person name="Luecker S."/>
            <person name="Lage O.M."/>
            <person name="Pohl T."/>
            <person name="Merkel B.J."/>
            <person name="Hornburger P."/>
            <person name="Mueller R.-W."/>
            <person name="Bruemmer F."/>
            <person name="Labrenz M."/>
            <person name="Spormann A.M."/>
            <person name="Op den Camp H."/>
            <person name="Overmann J."/>
            <person name="Amann R."/>
            <person name="Jetten M.S.M."/>
            <person name="Mascher T."/>
            <person name="Medema M.H."/>
            <person name="Devos D.P."/>
            <person name="Kaster A.-K."/>
            <person name="Ovreas L."/>
            <person name="Rohde M."/>
            <person name="Galperin M.Y."/>
            <person name="Jogler C."/>
        </authorList>
    </citation>
    <scope>NUCLEOTIDE SEQUENCE [LARGE SCALE GENOMIC DNA]</scope>
    <source>
        <strain evidence="2 3">HG66A1</strain>
    </source>
</reference>
<protein>
    <submittedName>
        <fullName evidence="2">Uncharacterized protein</fullName>
    </submittedName>
</protein>
<accession>A0A517PW28</accession>
<proteinExistence type="predicted"/>
<evidence type="ECO:0000256" key="1">
    <source>
        <dbReference type="SAM" id="MobiDB-lite"/>
    </source>
</evidence>
<dbReference type="EMBL" id="CP036266">
    <property type="protein sequence ID" value="QDT23578.1"/>
    <property type="molecule type" value="Genomic_DNA"/>
</dbReference>
<keyword evidence="3" id="KW-1185">Reference proteome</keyword>
<gene>
    <name evidence="2" type="ORF">HG66A1_54000</name>
</gene>
<name>A0A517PW28_9PLAN</name>
<sequence length="168" mass="18405">MRKQPKRMMYAGGGVLILGIILGQFIGLSPGINSGPGEGEEKAEPQAEESSPSVMASTESDMIPVLIQPEPREQKTLAELPLQVLDILIDDRSYKVKADSQPREKYQPADIQTILTLAGRATGDEDGVKVRVYRTGSARVVPEKTLKEELTKSGLNAHQVEWKSHLID</sequence>